<feature type="binding site" evidence="6">
    <location>
        <position position="300"/>
    </location>
    <ligand>
        <name>Zn(2+)</name>
        <dbReference type="ChEBI" id="CHEBI:29105"/>
        <note>catalytic</note>
    </ligand>
</feature>
<keyword evidence="2 6" id="KW-0479">Metal-binding</keyword>
<proteinExistence type="predicted"/>
<keyword evidence="1 6" id="KW-0645">Protease</keyword>
<evidence type="ECO:0000256" key="5">
    <source>
        <dbReference type="ARBA" id="ARBA00023049"/>
    </source>
</evidence>
<organism evidence="8 9">
    <name type="scientific">Pseudomonas putida</name>
    <name type="common">Arthrobacter siderocapsulatus</name>
    <dbReference type="NCBI Taxonomy" id="303"/>
    <lineage>
        <taxon>Bacteria</taxon>
        <taxon>Pseudomonadati</taxon>
        <taxon>Pseudomonadota</taxon>
        <taxon>Gammaproteobacteria</taxon>
        <taxon>Pseudomonadales</taxon>
        <taxon>Pseudomonadaceae</taxon>
        <taxon>Pseudomonas</taxon>
    </lineage>
</organism>
<evidence type="ECO:0000259" key="7">
    <source>
        <dbReference type="PROSITE" id="PS51694"/>
    </source>
</evidence>
<accession>A0A1Q9QYQ4</accession>
<dbReference type="PANTHER" id="PTHR39540">
    <property type="match status" value="1"/>
</dbReference>
<dbReference type="PROSITE" id="PS51694">
    <property type="entry name" value="PEPTIDASE_M66"/>
    <property type="match status" value="1"/>
</dbReference>
<protein>
    <submittedName>
        <fullName evidence="8">Metalloprotease StcE</fullName>
        <ecNumber evidence="8">3.4.24.-</ecNumber>
    </submittedName>
</protein>
<evidence type="ECO:0000256" key="6">
    <source>
        <dbReference type="PROSITE-ProRule" id="PRU01031"/>
    </source>
</evidence>
<name>A0A1Q9QYQ4_PSEPU</name>
<dbReference type="RefSeq" id="WP_075805661.1">
    <property type="nucleotide sequence ID" value="NZ_MKZO01000049.1"/>
</dbReference>
<dbReference type="InterPro" id="IPR051256">
    <property type="entry name" value="Dictomallein"/>
</dbReference>
<dbReference type="Gene3D" id="2.60.120.1230">
    <property type="match status" value="1"/>
</dbReference>
<dbReference type="Pfam" id="PF12561">
    <property type="entry name" value="TagA"/>
    <property type="match status" value="1"/>
</dbReference>
<dbReference type="InterPro" id="IPR048990">
    <property type="entry name" value="StcE_b-sandwich"/>
</dbReference>
<dbReference type="InterPro" id="IPR019503">
    <property type="entry name" value="Peptidase_M66_dom"/>
</dbReference>
<evidence type="ECO:0000256" key="1">
    <source>
        <dbReference type="ARBA" id="ARBA00022670"/>
    </source>
</evidence>
<dbReference type="GO" id="GO:0006508">
    <property type="term" value="P:proteolysis"/>
    <property type="evidence" value="ECO:0007669"/>
    <property type="project" value="UniProtKB-UniRule"/>
</dbReference>
<feature type="active site" evidence="6">
    <location>
        <position position="301"/>
    </location>
</feature>
<dbReference type="Proteomes" id="UP000186736">
    <property type="component" value="Unassembled WGS sequence"/>
</dbReference>
<keyword evidence="5 6" id="KW-0482">Metalloprotease</keyword>
<feature type="binding site" evidence="6">
    <location>
        <position position="310"/>
    </location>
    <ligand>
        <name>Zn(2+)</name>
        <dbReference type="ChEBI" id="CHEBI:29105"/>
        <note>catalytic</note>
    </ligand>
</feature>
<dbReference type="InterPro" id="IPR022218">
    <property type="entry name" value="TagA_dom"/>
</dbReference>
<reference evidence="8 9" key="1">
    <citation type="submission" date="2016-10" db="EMBL/GenBank/DDBJ databases">
        <title>Genome Sequence of Pseudomonas putida GM4FR.</title>
        <authorList>
            <person name="Poehlein A."/>
            <person name="Wemheuer F."/>
            <person name="Hollensteiner J."/>
            <person name="Wemheuer B."/>
        </authorList>
    </citation>
    <scope>NUCLEOTIDE SEQUENCE [LARGE SCALE GENOMIC DNA]</scope>
    <source>
        <strain evidence="8 9">GM4FR</strain>
    </source>
</reference>
<dbReference type="AlphaFoldDB" id="A0A1Q9QYQ4"/>
<sequence>MSTDNYPQYFNQSSVKNNLTDGTLQGAVLFAQASILPQPNTWFSDDFKPRLVAQRLTLVLFQPMNPYDLYPDSVQLRVADLTLQMTKPEHLPRVTEWSTDEVYARVVYGTRFWSALLPARYVSPGVKLDFTAAGREGSYSPDVGAAGELLLNTIDIGMLTANQRVFIDGFTGELQRQYYQTIPACRLIVNQYEPVHCEVIEMADGTRYTDHSRQEGDVHGGDLRQRIGKELISLGINNAAVGVHSSPGSGEDGLNRHWVVAQLTAHSSVGNYTNGRVVHGLSGGGSIVTLYGCDGNEFSHELGHNFGIGHYPGGFGGSIHRAAVSPNSTWGWDCDRNVFLPNFEKAITGVPTCQSSQCEQPFHGHSFGRDTMADGYPLYPDTNRYTMLTPYSMKIAQGFIESKAVFSKASSTGYMKWDEDRKSMLEWGELYRAAPQEAGEGGIAELLKTFQRVEVDIFDGQWTAKIYLPAATAANRGKGVRIIHQAVYETTLHYSGTQLQLKSGDVLNYVSSGSSWNLCQDFPEHVAGRPQQIGVPATTLLGFYDPDLQRAGIAYPALHCAYGVTHVTASAAEVAVARCYGWVSNARNERLNFILHGTRLNPDELNRFHFNVPQDFQATHVRVICQGTQNVYGVIAPPKGTARVTFSGRDPG</sequence>
<evidence type="ECO:0000256" key="3">
    <source>
        <dbReference type="ARBA" id="ARBA00022801"/>
    </source>
</evidence>
<evidence type="ECO:0000256" key="4">
    <source>
        <dbReference type="ARBA" id="ARBA00022833"/>
    </source>
</evidence>
<gene>
    <name evidence="8" type="primary">stcE_1</name>
    <name evidence="8" type="ORF">PSEMO_49480</name>
</gene>
<dbReference type="GO" id="GO:0004222">
    <property type="term" value="F:metalloendopeptidase activity"/>
    <property type="evidence" value="ECO:0007669"/>
    <property type="project" value="UniProtKB-UniRule"/>
</dbReference>
<keyword evidence="3 6" id="KW-0378">Hydrolase</keyword>
<comment type="cofactor">
    <cofactor evidence="6">
        <name>Zn(2+)</name>
        <dbReference type="ChEBI" id="CHEBI:29105"/>
    </cofactor>
    <text evidence="6">Binds 1 zinc ion per subunit.</text>
</comment>
<dbReference type="OrthoDB" id="6229465at2"/>
<feature type="domain" description="Peptidase M66" evidence="7">
    <location>
        <begin position="148"/>
        <end position="406"/>
    </location>
</feature>
<feature type="binding site" evidence="6">
    <location>
        <position position="304"/>
    </location>
    <ligand>
        <name>Zn(2+)</name>
        <dbReference type="ChEBI" id="CHEBI:29105"/>
        <note>catalytic</note>
    </ligand>
</feature>
<dbReference type="PANTHER" id="PTHR39540:SF1">
    <property type="entry name" value="DICTOMALLEIN-1-RELATED"/>
    <property type="match status" value="1"/>
</dbReference>
<dbReference type="Pfam" id="PF20944">
    <property type="entry name" value="StcE_b-sandwich"/>
    <property type="match status" value="1"/>
</dbReference>
<dbReference type="GO" id="GO:0046872">
    <property type="term" value="F:metal ion binding"/>
    <property type="evidence" value="ECO:0007669"/>
    <property type="project" value="UniProtKB-UniRule"/>
</dbReference>
<evidence type="ECO:0000313" key="8">
    <source>
        <dbReference type="EMBL" id="OLS60172.1"/>
    </source>
</evidence>
<comment type="caution">
    <text evidence="8">The sequence shown here is derived from an EMBL/GenBank/DDBJ whole genome shotgun (WGS) entry which is preliminary data.</text>
</comment>
<evidence type="ECO:0000313" key="9">
    <source>
        <dbReference type="Proteomes" id="UP000186736"/>
    </source>
</evidence>
<dbReference type="EC" id="3.4.24.-" evidence="8"/>
<dbReference type="EMBL" id="MKZO01000049">
    <property type="protein sequence ID" value="OLS60172.1"/>
    <property type="molecule type" value="Genomic_DNA"/>
</dbReference>
<dbReference type="Pfam" id="PF10462">
    <property type="entry name" value="Peptidase_M66"/>
    <property type="match status" value="1"/>
</dbReference>
<keyword evidence="4 6" id="KW-0862">Zinc</keyword>
<evidence type="ECO:0000256" key="2">
    <source>
        <dbReference type="ARBA" id="ARBA00022723"/>
    </source>
</evidence>